<protein>
    <submittedName>
        <fullName evidence="10">Ger(X)C family spore germination protein</fullName>
    </submittedName>
</protein>
<dbReference type="PANTHER" id="PTHR35789:SF1">
    <property type="entry name" value="SPORE GERMINATION PROTEIN B3"/>
    <property type="match status" value="1"/>
</dbReference>
<evidence type="ECO:0000259" key="9">
    <source>
        <dbReference type="Pfam" id="PF25198"/>
    </source>
</evidence>
<evidence type="ECO:0000256" key="7">
    <source>
        <dbReference type="ARBA" id="ARBA00023288"/>
    </source>
</evidence>
<comment type="similarity">
    <text evidence="2">Belongs to the GerABKC lipoprotein family.</text>
</comment>
<keyword evidence="11" id="KW-1185">Reference proteome</keyword>
<dbReference type="RefSeq" id="WP_378113028.1">
    <property type="nucleotide sequence ID" value="NZ_JBHSNC010000051.1"/>
</dbReference>
<keyword evidence="3" id="KW-0309">Germination</keyword>
<comment type="subcellular location">
    <subcellularLocation>
        <location evidence="1">Membrane</location>
        <topology evidence="1">Lipid-anchor</topology>
    </subcellularLocation>
</comment>
<proteinExistence type="inferred from homology"/>
<feature type="domain" description="Spore germination GerAC-like C-terminal" evidence="8">
    <location>
        <begin position="223"/>
        <end position="389"/>
    </location>
</feature>
<evidence type="ECO:0000256" key="3">
    <source>
        <dbReference type="ARBA" id="ARBA00022544"/>
    </source>
</evidence>
<comment type="caution">
    <text evidence="10">The sequence shown here is derived from an EMBL/GenBank/DDBJ whole genome shotgun (WGS) entry which is preliminary data.</text>
</comment>
<feature type="domain" description="Spore germination protein N-terminal" evidence="9">
    <location>
        <begin position="24"/>
        <end position="197"/>
    </location>
</feature>
<evidence type="ECO:0000256" key="1">
    <source>
        <dbReference type="ARBA" id="ARBA00004635"/>
    </source>
</evidence>
<dbReference type="InterPro" id="IPR008844">
    <property type="entry name" value="Spore_GerAC-like"/>
</dbReference>
<name>A0ABW0R6Y7_9BACL</name>
<dbReference type="InterPro" id="IPR038501">
    <property type="entry name" value="Spore_GerAC_C_sf"/>
</dbReference>
<evidence type="ECO:0000256" key="4">
    <source>
        <dbReference type="ARBA" id="ARBA00022729"/>
    </source>
</evidence>
<dbReference type="InterPro" id="IPR046953">
    <property type="entry name" value="Spore_GerAC-like_C"/>
</dbReference>
<keyword evidence="7" id="KW-0449">Lipoprotein</keyword>
<dbReference type="EMBL" id="JBHSNC010000051">
    <property type="protein sequence ID" value="MFC5531084.1"/>
    <property type="molecule type" value="Genomic_DNA"/>
</dbReference>
<evidence type="ECO:0000256" key="5">
    <source>
        <dbReference type="ARBA" id="ARBA00023136"/>
    </source>
</evidence>
<organism evidence="10 11">
    <name type="scientific">Cohnella yongneupensis</name>
    <dbReference type="NCBI Taxonomy" id="425006"/>
    <lineage>
        <taxon>Bacteria</taxon>
        <taxon>Bacillati</taxon>
        <taxon>Bacillota</taxon>
        <taxon>Bacilli</taxon>
        <taxon>Bacillales</taxon>
        <taxon>Paenibacillaceae</taxon>
        <taxon>Cohnella</taxon>
    </lineage>
</organism>
<dbReference type="Proteomes" id="UP001596108">
    <property type="component" value="Unassembled WGS sequence"/>
</dbReference>
<sequence length="403" mass="45769">MVMTKYLMTFVLLAVCCPLSGCWNRREMNDLAIVLAAGVDRVGKQYLVTVQVADPSQMIRPSPGNRASGIVYSEKALTVYEALRKITTKSPRQLYYGHLSMLFLNESAAREGFSEFGDLFFRMPETRPDFDVVVTHKVSSRDMLSMVPPFEIAPALDFFKSLQISEQEWAPTSSASIFDLMHQISTDGWEPALTAITMVGDRKGAMSQDNVKQPRSLGEYKYEGIAVFKDDKLIGIMNEEDSKSYSYMRNKVASTVAHLHCPSSDDEMTVEINEAKSRIVPLIRNGEPYAQIRMHFEVALAECDCKDLDLTKDDAYRKIENAGRETVDEIVGGGIRHVQEKFGSDIYGFGAAFHRKYPKHWNGWKDDWNQYFSKMPIELIVDYHVRKIGEITNPVQPANRERK</sequence>
<keyword evidence="4" id="KW-0732">Signal</keyword>
<evidence type="ECO:0000259" key="8">
    <source>
        <dbReference type="Pfam" id="PF05504"/>
    </source>
</evidence>
<gene>
    <name evidence="10" type="ORF">ACFPQ4_16825</name>
</gene>
<evidence type="ECO:0000313" key="11">
    <source>
        <dbReference type="Proteomes" id="UP001596108"/>
    </source>
</evidence>
<reference evidence="11" key="1">
    <citation type="journal article" date="2019" name="Int. J. Syst. Evol. Microbiol.">
        <title>The Global Catalogue of Microorganisms (GCM) 10K type strain sequencing project: providing services to taxonomists for standard genome sequencing and annotation.</title>
        <authorList>
            <consortium name="The Broad Institute Genomics Platform"/>
            <consortium name="The Broad Institute Genome Sequencing Center for Infectious Disease"/>
            <person name="Wu L."/>
            <person name="Ma J."/>
        </authorList>
    </citation>
    <scope>NUCLEOTIDE SEQUENCE [LARGE SCALE GENOMIC DNA]</scope>
    <source>
        <strain evidence="11">CGMCC 1.18578</strain>
    </source>
</reference>
<keyword evidence="5" id="KW-0472">Membrane</keyword>
<dbReference type="PANTHER" id="PTHR35789">
    <property type="entry name" value="SPORE GERMINATION PROTEIN B3"/>
    <property type="match status" value="1"/>
</dbReference>
<dbReference type="Gene3D" id="3.30.300.210">
    <property type="entry name" value="Nutrient germinant receptor protein C, domain 3"/>
    <property type="match status" value="1"/>
</dbReference>
<dbReference type="Pfam" id="PF25198">
    <property type="entry name" value="Spore_GerAC_N"/>
    <property type="match status" value="1"/>
</dbReference>
<evidence type="ECO:0000313" key="10">
    <source>
        <dbReference type="EMBL" id="MFC5531084.1"/>
    </source>
</evidence>
<dbReference type="Pfam" id="PF05504">
    <property type="entry name" value="Spore_GerAC"/>
    <property type="match status" value="1"/>
</dbReference>
<keyword evidence="6" id="KW-0564">Palmitate</keyword>
<dbReference type="NCBIfam" id="TIGR02887">
    <property type="entry name" value="spore_ger_x_C"/>
    <property type="match status" value="1"/>
</dbReference>
<accession>A0ABW0R6Y7</accession>
<dbReference type="InterPro" id="IPR057336">
    <property type="entry name" value="GerAC_N"/>
</dbReference>
<evidence type="ECO:0000256" key="6">
    <source>
        <dbReference type="ARBA" id="ARBA00023139"/>
    </source>
</evidence>
<evidence type="ECO:0000256" key="2">
    <source>
        <dbReference type="ARBA" id="ARBA00007886"/>
    </source>
</evidence>